<gene>
    <name evidence="1" type="ORF">DHETER_LOCUS9808</name>
</gene>
<sequence length="51" mass="6012">MSTTKVPLGIINTCLMASRWWFDFQPAGQAGQSRNRFSFKPYFRLEIDKNR</sequence>
<accession>A0ACA9NNP2</accession>
<feature type="non-terminal residue" evidence="1">
    <location>
        <position position="51"/>
    </location>
</feature>
<evidence type="ECO:0000313" key="1">
    <source>
        <dbReference type="EMBL" id="CAG8662338.1"/>
    </source>
</evidence>
<protein>
    <submittedName>
        <fullName evidence="1">10848_t:CDS:1</fullName>
    </submittedName>
</protein>
<keyword evidence="2" id="KW-1185">Reference proteome</keyword>
<reference evidence="1" key="1">
    <citation type="submission" date="2021-06" db="EMBL/GenBank/DDBJ databases">
        <authorList>
            <person name="Kallberg Y."/>
            <person name="Tangrot J."/>
            <person name="Rosling A."/>
        </authorList>
    </citation>
    <scope>NUCLEOTIDE SEQUENCE</scope>
    <source>
        <strain evidence="1">IL203A</strain>
    </source>
</reference>
<dbReference type="Proteomes" id="UP000789702">
    <property type="component" value="Unassembled WGS sequence"/>
</dbReference>
<dbReference type="EMBL" id="CAJVPU010017895">
    <property type="protein sequence ID" value="CAG8662338.1"/>
    <property type="molecule type" value="Genomic_DNA"/>
</dbReference>
<comment type="caution">
    <text evidence="1">The sequence shown here is derived from an EMBL/GenBank/DDBJ whole genome shotgun (WGS) entry which is preliminary data.</text>
</comment>
<organism evidence="1 2">
    <name type="scientific">Dentiscutata heterogama</name>
    <dbReference type="NCBI Taxonomy" id="1316150"/>
    <lineage>
        <taxon>Eukaryota</taxon>
        <taxon>Fungi</taxon>
        <taxon>Fungi incertae sedis</taxon>
        <taxon>Mucoromycota</taxon>
        <taxon>Glomeromycotina</taxon>
        <taxon>Glomeromycetes</taxon>
        <taxon>Diversisporales</taxon>
        <taxon>Gigasporaceae</taxon>
        <taxon>Dentiscutata</taxon>
    </lineage>
</organism>
<name>A0ACA9NNP2_9GLOM</name>
<proteinExistence type="predicted"/>
<evidence type="ECO:0000313" key="2">
    <source>
        <dbReference type="Proteomes" id="UP000789702"/>
    </source>
</evidence>